<accession>A0A9P1BH45</accession>
<dbReference type="EMBL" id="CAMXCT030000065">
    <property type="protein sequence ID" value="CAL4760603.1"/>
    <property type="molecule type" value="Genomic_DNA"/>
</dbReference>
<dbReference type="OrthoDB" id="439695at2759"/>
<dbReference type="AlphaFoldDB" id="A0A9P1BH45"/>
<name>A0A9P1BH45_9DINO</name>
<sequence length="267" mass="30159">MYNCLREQRSNLPHWRCKNCGRRHYFNTHTHCYFCGLRCSSLHVIKLLKAYVKEDQSKVPYVANLVQATHSSKKQAMHFIEAMRDMESRAGTLCAATLKLSGNVECDGTSLGKFYVGQGCVRFQKEILNIQQKEINAGRTPPKSLCVHIQCLGAFQRAGPAVLHLSGPRVTKIGSKPPTESLSEIRESRLLDNIPKRAHGKTKIFSDGNRSWESHAKSLKIPHGKVCHQNKEWTKKIRKGRSQNISKVAGTQIADRFLAVLEEIHSK</sequence>
<reference evidence="1" key="1">
    <citation type="submission" date="2022-10" db="EMBL/GenBank/DDBJ databases">
        <authorList>
            <person name="Chen Y."/>
            <person name="Dougan E. K."/>
            <person name="Chan C."/>
            <person name="Rhodes N."/>
            <person name="Thang M."/>
        </authorList>
    </citation>
    <scope>NUCLEOTIDE SEQUENCE</scope>
</reference>
<keyword evidence="4" id="KW-1185">Reference proteome</keyword>
<protein>
    <submittedName>
        <fullName evidence="3">Ammonium transporter 1 member 1</fullName>
    </submittedName>
</protein>
<evidence type="ECO:0000313" key="1">
    <source>
        <dbReference type="EMBL" id="CAI3973291.1"/>
    </source>
</evidence>
<gene>
    <name evidence="1" type="ORF">C1SCF055_LOCUS1810</name>
</gene>
<dbReference type="Proteomes" id="UP001152797">
    <property type="component" value="Unassembled WGS sequence"/>
</dbReference>
<comment type="caution">
    <text evidence="1">The sequence shown here is derived from an EMBL/GenBank/DDBJ whole genome shotgun (WGS) entry which is preliminary data.</text>
</comment>
<dbReference type="EMBL" id="CAMXCT020000065">
    <property type="protein sequence ID" value="CAL1126666.1"/>
    <property type="molecule type" value="Genomic_DNA"/>
</dbReference>
<dbReference type="EMBL" id="CAMXCT010000065">
    <property type="protein sequence ID" value="CAI3973291.1"/>
    <property type="molecule type" value="Genomic_DNA"/>
</dbReference>
<evidence type="ECO:0000313" key="3">
    <source>
        <dbReference type="EMBL" id="CAL4760603.1"/>
    </source>
</evidence>
<evidence type="ECO:0000313" key="2">
    <source>
        <dbReference type="EMBL" id="CAL1126666.1"/>
    </source>
</evidence>
<organism evidence="1">
    <name type="scientific">Cladocopium goreaui</name>
    <dbReference type="NCBI Taxonomy" id="2562237"/>
    <lineage>
        <taxon>Eukaryota</taxon>
        <taxon>Sar</taxon>
        <taxon>Alveolata</taxon>
        <taxon>Dinophyceae</taxon>
        <taxon>Suessiales</taxon>
        <taxon>Symbiodiniaceae</taxon>
        <taxon>Cladocopium</taxon>
    </lineage>
</organism>
<proteinExistence type="predicted"/>
<reference evidence="2" key="2">
    <citation type="submission" date="2024-04" db="EMBL/GenBank/DDBJ databases">
        <authorList>
            <person name="Chen Y."/>
            <person name="Shah S."/>
            <person name="Dougan E. K."/>
            <person name="Thang M."/>
            <person name="Chan C."/>
        </authorList>
    </citation>
    <scope>NUCLEOTIDE SEQUENCE [LARGE SCALE GENOMIC DNA]</scope>
</reference>
<evidence type="ECO:0000313" key="4">
    <source>
        <dbReference type="Proteomes" id="UP001152797"/>
    </source>
</evidence>